<evidence type="ECO:0000313" key="2">
    <source>
        <dbReference type="EMBL" id="MBR0559867.1"/>
    </source>
</evidence>
<dbReference type="Proteomes" id="UP000677812">
    <property type="component" value="Unassembled WGS sequence"/>
</dbReference>
<dbReference type="EMBL" id="JAGRQH010000004">
    <property type="protein sequence ID" value="MBR0559867.1"/>
    <property type="molecule type" value="Genomic_DNA"/>
</dbReference>
<dbReference type="InterPro" id="IPR002575">
    <property type="entry name" value="Aminoglycoside_PTrfase"/>
</dbReference>
<reference evidence="2 3" key="1">
    <citation type="submission" date="2021-04" db="EMBL/GenBank/DDBJ databases">
        <title>The complete genome sequence of Neokomagataea sp. TBRC 2177.</title>
        <authorList>
            <person name="Charoenyingcharoen P."/>
            <person name="Yukphan P."/>
        </authorList>
    </citation>
    <scope>NUCLEOTIDE SEQUENCE [LARGE SCALE GENOMIC DNA]</scope>
    <source>
        <strain evidence="2 3">TBRC 2177</strain>
    </source>
</reference>
<protein>
    <submittedName>
        <fullName evidence="2">Phosphotransferase</fullName>
    </submittedName>
</protein>
<name>A0ABS5E7J1_9PROT</name>
<sequence length="286" mass="32519">MSWSGADITYYKRTDGSRGIIRKRYLSVDKRERERLAYMIMAGSGLTPALCSSGEEHADSAYNDIEALEVSECVLDFGVQAQHRVDAGVLLGRIAAYSRAYLDEQGVPNFTLFQRSWSWPDFLNNKIDGWKKNITTLSSVIPDVVLKAALRRCERSVDMMTRGYELSLIHGDYTQQNILWDIEQKSWKAIDFGAALIGDARFDLGKIIWVNGALEDSDALKCFIGAWQDYAHRQVYYEQVMFYAHLHALAAIDWVLCQSAHDRDALTRSADFLRRAVHVLSDARSF</sequence>
<feature type="domain" description="Aminoglycoside phosphotransferase" evidence="1">
    <location>
        <begin position="9"/>
        <end position="228"/>
    </location>
</feature>
<comment type="caution">
    <text evidence="2">The sequence shown here is derived from an EMBL/GenBank/DDBJ whole genome shotgun (WGS) entry which is preliminary data.</text>
</comment>
<evidence type="ECO:0000313" key="3">
    <source>
        <dbReference type="Proteomes" id="UP000677812"/>
    </source>
</evidence>
<gene>
    <name evidence="2" type="ORF">KB213_07355</name>
</gene>
<dbReference type="SUPFAM" id="SSF56112">
    <property type="entry name" value="Protein kinase-like (PK-like)"/>
    <property type="match status" value="1"/>
</dbReference>
<dbReference type="Pfam" id="PF01636">
    <property type="entry name" value="APH"/>
    <property type="match status" value="1"/>
</dbReference>
<dbReference type="RefSeq" id="WP_211681763.1">
    <property type="nucleotide sequence ID" value="NZ_JAGRQH010000004.1"/>
</dbReference>
<accession>A0ABS5E7J1</accession>
<dbReference type="InterPro" id="IPR011009">
    <property type="entry name" value="Kinase-like_dom_sf"/>
</dbReference>
<keyword evidence="3" id="KW-1185">Reference proteome</keyword>
<organism evidence="2 3">
    <name type="scientific">Neokomagataea anthophila</name>
    <dbReference type="NCBI Taxonomy" id="2826925"/>
    <lineage>
        <taxon>Bacteria</taxon>
        <taxon>Pseudomonadati</taxon>
        <taxon>Pseudomonadota</taxon>
        <taxon>Alphaproteobacteria</taxon>
        <taxon>Acetobacterales</taxon>
        <taxon>Acetobacteraceae</taxon>
        <taxon>Neokomagataea</taxon>
    </lineage>
</organism>
<proteinExistence type="predicted"/>
<evidence type="ECO:0000259" key="1">
    <source>
        <dbReference type="Pfam" id="PF01636"/>
    </source>
</evidence>
<dbReference type="Gene3D" id="3.90.1200.10">
    <property type="match status" value="1"/>
</dbReference>